<dbReference type="EMBL" id="JBHTIS010000187">
    <property type="protein sequence ID" value="MFD1045031.1"/>
    <property type="molecule type" value="Genomic_DNA"/>
</dbReference>
<organism evidence="1 2">
    <name type="scientific">Kibdelosporangium lantanae</name>
    <dbReference type="NCBI Taxonomy" id="1497396"/>
    <lineage>
        <taxon>Bacteria</taxon>
        <taxon>Bacillati</taxon>
        <taxon>Actinomycetota</taxon>
        <taxon>Actinomycetes</taxon>
        <taxon>Pseudonocardiales</taxon>
        <taxon>Pseudonocardiaceae</taxon>
        <taxon>Kibdelosporangium</taxon>
    </lineage>
</organism>
<dbReference type="SUPFAM" id="SSF48498">
    <property type="entry name" value="Tetracyclin repressor-like, C-terminal domain"/>
    <property type="match status" value="1"/>
</dbReference>
<protein>
    <submittedName>
        <fullName evidence="1">TetR/AcrR family transcriptional regulator</fullName>
    </submittedName>
</protein>
<keyword evidence="2" id="KW-1185">Reference proteome</keyword>
<gene>
    <name evidence="1" type="ORF">ACFQ1S_05190</name>
</gene>
<proteinExistence type="predicted"/>
<dbReference type="Gene3D" id="1.10.357.10">
    <property type="entry name" value="Tetracycline Repressor, domain 2"/>
    <property type="match status" value="1"/>
</dbReference>
<sequence length="116" mass="12827">RATELPAVEIRRLTDSLTSFVRGHAQAFAETREAAKATGMSEEEWWTIRSALVDEYAPDFGERFPNVTAIERAGAYVPTSETTPYLEQQALEAFQAGLPVFLDGIERAVAQPADRP</sequence>
<dbReference type="Proteomes" id="UP001597045">
    <property type="component" value="Unassembled WGS sequence"/>
</dbReference>
<evidence type="ECO:0000313" key="1">
    <source>
        <dbReference type="EMBL" id="MFD1045031.1"/>
    </source>
</evidence>
<evidence type="ECO:0000313" key="2">
    <source>
        <dbReference type="Proteomes" id="UP001597045"/>
    </source>
</evidence>
<reference evidence="2" key="1">
    <citation type="journal article" date="2019" name="Int. J. Syst. Evol. Microbiol.">
        <title>The Global Catalogue of Microorganisms (GCM) 10K type strain sequencing project: providing services to taxonomists for standard genome sequencing and annotation.</title>
        <authorList>
            <consortium name="The Broad Institute Genomics Platform"/>
            <consortium name="The Broad Institute Genome Sequencing Center for Infectious Disease"/>
            <person name="Wu L."/>
            <person name="Ma J."/>
        </authorList>
    </citation>
    <scope>NUCLEOTIDE SEQUENCE [LARGE SCALE GENOMIC DNA]</scope>
    <source>
        <strain evidence="2">JCM 31486</strain>
    </source>
</reference>
<feature type="non-terminal residue" evidence="1">
    <location>
        <position position="1"/>
    </location>
</feature>
<comment type="caution">
    <text evidence="1">The sequence shown here is derived from an EMBL/GenBank/DDBJ whole genome shotgun (WGS) entry which is preliminary data.</text>
</comment>
<accession>A0ABW3M2Y3</accession>
<name>A0ABW3M2Y3_9PSEU</name>
<dbReference type="InterPro" id="IPR036271">
    <property type="entry name" value="Tet_transcr_reg_TetR-rel_C_sf"/>
</dbReference>